<comment type="similarity">
    <text evidence="1">Belongs to the universal stress protein A family.</text>
</comment>
<keyword evidence="4" id="KW-1185">Reference proteome</keyword>
<dbReference type="AlphaFoldDB" id="A0A1G6CX63"/>
<evidence type="ECO:0000259" key="2">
    <source>
        <dbReference type="Pfam" id="PF00582"/>
    </source>
</evidence>
<dbReference type="InterPro" id="IPR006015">
    <property type="entry name" value="Universal_stress_UspA"/>
</dbReference>
<dbReference type="STRING" id="617002.SAMN05660653_01799"/>
<gene>
    <name evidence="3" type="ORF">SAMN05660653_01799</name>
</gene>
<dbReference type="Pfam" id="PF00582">
    <property type="entry name" value="Usp"/>
    <property type="match status" value="2"/>
</dbReference>
<sequence length="299" mass="33372">MKKKILLATTGSPASFGSARVAFEMAQRYDAELLLFHVAGVPKKGFSYQEVNDVRSQEAVEVDAEYLAWVEEELKTTYAKQLENCKNARIILATGLPHREILRVARSEDVDMIIMGAHSGDSSAVYSKGYPGSTLQRVAKAAKCPVMTVHRESASYMGGFSHIVFATDFSKQSDSAFKYALSMAKEFNCELTLFHALDITSKVLAQNEIEDKLIAIRKRLRDTYGPKMGDFKNFEVDVWEGIPYVEIVKITRERMGDLIVLAHNTKDLDPEQAKLGSTLEQVILRANCPVVSVNRPDKV</sequence>
<dbReference type="InterPro" id="IPR006016">
    <property type="entry name" value="UspA"/>
</dbReference>
<dbReference type="PANTHER" id="PTHR46268:SF22">
    <property type="entry name" value="SENSOR PROTEIN KDPD-RELATED"/>
    <property type="match status" value="1"/>
</dbReference>
<dbReference type="OrthoDB" id="5512840at2"/>
<dbReference type="InterPro" id="IPR014729">
    <property type="entry name" value="Rossmann-like_a/b/a_fold"/>
</dbReference>
<dbReference type="PANTHER" id="PTHR46268">
    <property type="entry name" value="STRESS RESPONSE PROTEIN NHAX"/>
    <property type="match status" value="1"/>
</dbReference>
<dbReference type="Gene3D" id="3.40.50.620">
    <property type="entry name" value="HUPs"/>
    <property type="match status" value="2"/>
</dbReference>
<protein>
    <submittedName>
        <fullName evidence="3">Nucleotide-binding universal stress protein, UspA family</fullName>
    </submittedName>
</protein>
<dbReference type="Proteomes" id="UP000198771">
    <property type="component" value="Unassembled WGS sequence"/>
</dbReference>
<proteinExistence type="inferred from homology"/>
<evidence type="ECO:0000313" key="3">
    <source>
        <dbReference type="EMBL" id="SDB37514.1"/>
    </source>
</evidence>
<feature type="domain" description="UspA" evidence="2">
    <location>
        <begin position="160"/>
        <end position="293"/>
    </location>
</feature>
<dbReference type="PRINTS" id="PR01438">
    <property type="entry name" value="UNVRSLSTRESS"/>
</dbReference>
<evidence type="ECO:0000313" key="4">
    <source>
        <dbReference type="Proteomes" id="UP000198771"/>
    </source>
</evidence>
<dbReference type="CDD" id="cd00293">
    <property type="entry name" value="USP-like"/>
    <property type="match status" value="2"/>
</dbReference>
<feature type="domain" description="UspA" evidence="2">
    <location>
        <begin position="2"/>
        <end position="150"/>
    </location>
</feature>
<dbReference type="RefSeq" id="WP_092120272.1">
    <property type="nucleotide sequence ID" value="NZ_FMXO01000009.1"/>
</dbReference>
<accession>A0A1G6CX63</accession>
<organism evidence="3 4">
    <name type="scientific">Desulfonatronum thiosulfatophilum</name>
    <dbReference type="NCBI Taxonomy" id="617002"/>
    <lineage>
        <taxon>Bacteria</taxon>
        <taxon>Pseudomonadati</taxon>
        <taxon>Thermodesulfobacteriota</taxon>
        <taxon>Desulfovibrionia</taxon>
        <taxon>Desulfovibrionales</taxon>
        <taxon>Desulfonatronaceae</taxon>
        <taxon>Desulfonatronum</taxon>
    </lineage>
</organism>
<evidence type="ECO:0000256" key="1">
    <source>
        <dbReference type="ARBA" id="ARBA00008791"/>
    </source>
</evidence>
<name>A0A1G6CX63_9BACT</name>
<dbReference type="EMBL" id="FMXO01000009">
    <property type="protein sequence ID" value="SDB37514.1"/>
    <property type="molecule type" value="Genomic_DNA"/>
</dbReference>
<reference evidence="3 4" key="1">
    <citation type="submission" date="2016-10" db="EMBL/GenBank/DDBJ databases">
        <authorList>
            <person name="de Groot N.N."/>
        </authorList>
    </citation>
    <scope>NUCLEOTIDE SEQUENCE [LARGE SCALE GENOMIC DNA]</scope>
    <source>
        <strain evidence="3 4">ASO4-2</strain>
    </source>
</reference>
<dbReference type="SUPFAM" id="SSF52402">
    <property type="entry name" value="Adenine nucleotide alpha hydrolases-like"/>
    <property type="match status" value="2"/>
</dbReference>